<protein>
    <recommendedName>
        <fullName evidence="2">PEGA domain-containing protein</fullName>
    </recommendedName>
</protein>
<keyword evidence="4" id="KW-1185">Reference proteome</keyword>
<comment type="caution">
    <text evidence="3">The sequence shown here is derived from an EMBL/GenBank/DDBJ whole genome shotgun (WGS) entry which is preliminary data.</text>
</comment>
<evidence type="ECO:0000313" key="4">
    <source>
        <dbReference type="Proteomes" id="UP000294685"/>
    </source>
</evidence>
<keyword evidence="1" id="KW-0732">Signal</keyword>
<reference evidence="3 4" key="1">
    <citation type="submission" date="2019-03" db="EMBL/GenBank/DDBJ databases">
        <title>Novel species of Flavobacterium.</title>
        <authorList>
            <person name="Liu Q."/>
            <person name="Xin Y.-H."/>
        </authorList>
    </citation>
    <scope>NUCLEOTIDE SEQUENCE [LARGE SCALE GENOMIC DNA]</scope>
    <source>
        <strain evidence="3 4">LB2P22</strain>
    </source>
</reference>
<dbReference type="RefSeq" id="WP_132071191.1">
    <property type="nucleotide sequence ID" value="NZ_SMLH01000005.1"/>
</dbReference>
<sequence>MKKTILFSLLMLTSTILLGQTAYIQVNGEPDLSVFLNNKFKAKTTAEYGGCIIENVTPGKNLIKIVKEGYIAFEETITLKKGEVFSYKVKPFVKNTVYITENGNSGETEKKAAVSTGKLIIQSVPINIKITMPSIEGVTNSPKTKDEWVVDNITAGNLDVTFIFNKKIIKKNIEIIGGETTNVFVNMMNGNFKTKNTIDEKIKVTHFIDSISTVYKFNPKMKKEDFKNYNPQASSLLKQQLAGNLILGMIAFNPKTAKADAPTQVSFDKNDELVNYGYSINITKKNKLEVTEHYNKIVAQLKNFPEKNRSFGNEGAMVTDEDVRVKFSVSNKKFFIFFEALE</sequence>
<gene>
    <name evidence="3" type="ORF">E0I61_10105</name>
</gene>
<dbReference type="Proteomes" id="UP000294685">
    <property type="component" value="Unassembled WGS sequence"/>
</dbReference>
<dbReference type="Pfam" id="PF08308">
    <property type="entry name" value="PEGA"/>
    <property type="match status" value="1"/>
</dbReference>
<feature type="chain" id="PRO_5047389459" description="PEGA domain-containing protein" evidence="1">
    <location>
        <begin position="20"/>
        <end position="342"/>
    </location>
</feature>
<name>A0ABY2DQG6_9FLAO</name>
<proteinExistence type="predicted"/>
<evidence type="ECO:0000313" key="3">
    <source>
        <dbReference type="EMBL" id="TDE28739.1"/>
    </source>
</evidence>
<evidence type="ECO:0000256" key="1">
    <source>
        <dbReference type="SAM" id="SignalP"/>
    </source>
</evidence>
<accession>A0ABY2DQG6</accession>
<dbReference type="InterPro" id="IPR013229">
    <property type="entry name" value="PEGA"/>
</dbReference>
<evidence type="ECO:0000259" key="2">
    <source>
        <dbReference type="Pfam" id="PF08308"/>
    </source>
</evidence>
<dbReference type="EMBL" id="SMLH01000005">
    <property type="protein sequence ID" value="TDE28739.1"/>
    <property type="molecule type" value="Genomic_DNA"/>
</dbReference>
<feature type="domain" description="PEGA" evidence="2">
    <location>
        <begin position="53"/>
        <end position="89"/>
    </location>
</feature>
<feature type="signal peptide" evidence="1">
    <location>
        <begin position="1"/>
        <end position="19"/>
    </location>
</feature>
<organism evidence="3 4">
    <name type="scientific">Flavobacterium ranwuense</name>
    <dbReference type="NCBI Taxonomy" id="2541725"/>
    <lineage>
        <taxon>Bacteria</taxon>
        <taxon>Pseudomonadati</taxon>
        <taxon>Bacteroidota</taxon>
        <taxon>Flavobacteriia</taxon>
        <taxon>Flavobacteriales</taxon>
        <taxon>Flavobacteriaceae</taxon>
        <taxon>Flavobacterium</taxon>
    </lineage>
</organism>